<dbReference type="GO" id="GO:0032259">
    <property type="term" value="P:methylation"/>
    <property type="evidence" value="ECO:0007669"/>
    <property type="project" value="UniProtKB-KW"/>
</dbReference>
<dbReference type="EMBL" id="JANBVN010000119">
    <property type="protein sequence ID" value="KAJ9142831.1"/>
    <property type="molecule type" value="Genomic_DNA"/>
</dbReference>
<organism evidence="3 4">
    <name type="scientific">Coniochaeta hoffmannii</name>
    <dbReference type="NCBI Taxonomy" id="91930"/>
    <lineage>
        <taxon>Eukaryota</taxon>
        <taxon>Fungi</taxon>
        <taxon>Dikarya</taxon>
        <taxon>Ascomycota</taxon>
        <taxon>Pezizomycotina</taxon>
        <taxon>Sordariomycetes</taxon>
        <taxon>Sordariomycetidae</taxon>
        <taxon>Coniochaetales</taxon>
        <taxon>Coniochaetaceae</taxon>
        <taxon>Coniochaeta</taxon>
    </lineage>
</organism>
<dbReference type="Pfam" id="PF13489">
    <property type="entry name" value="Methyltransf_23"/>
    <property type="match status" value="1"/>
</dbReference>
<gene>
    <name evidence="3" type="ORF">NKR19_g7120</name>
</gene>
<reference evidence="3" key="1">
    <citation type="submission" date="2022-07" db="EMBL/GenBank/DDBJ databases">
        <title>Fungi with potential for degradation of polypropylene.</title>
        <authorList>
            <person name="Gostincar C."/>
        </authorList>
    </citation>
    <scope>NUCLEOTIDE SEQUENCE</scope>
    <source>
        <strain evidence="3">EXF-13287</strain>
    </source>
</reference>
<proteinExistence type="inferred from homology"/>
<dbReference type="Proteomes" id="UP001174691">
    <property type="component" value="Unassembled WGS sequence"/>
</dbReference>
<feature type="region of interest" description="Disordered" evidence="2">
    <location>
        <begin position="77"/>
        <end position="100"/>
    </location>
</feature>
<dbReference type="Gene3D" id="3.40.50.150">
    <property type="entry name" value="Vaccinia Virus protein VP39"/>
    <property type="match status" value="1"/>
</dbReference>
<evidence type="ECO:0000256" key="2">
    <source>
        <dbReference type="SAM" id="MobiDB-lite"/>
    </source>
</evidence>
<comment type="caution">
    <text evidence="3">The sequence shown here is derived from an EMBL/GenBank/DDBJ whole genome shotgun (WGS) entry which is preliminary data.</text>
</comment>
<sequence length="400" mass="44303">MAKSKVLDTESLSPVAGAANALGTASPPPAEVPQEAGKTKSPAGSPNETTSTEPEKLQPGLATGILPATHWAQLPLEDEPPQEDNASVGDQDSAFGDAASSTASLSESILEYRNIHGRTFHSNVGVAESWIPNDEQQQESMDIHHHMCTLALGDKLFLAPLKPDIQKVVDIGTGTGLWAIDFAEQFPGAEVTGTDLSPIQPNWVPPNVRFEIDDANLPWTWDDNTFDYVHIRAMMGSIVDWAALYRDAFQCCKPGGYVEHFENSINMDCDDGSIPPGSPMHQWGKVFWAGGEKFGRTFRVIEDDIQRKCMEEAGFVDITVWEHKCPIGSWPADPKLKKLGQFARLVLESDAEGYVLYMWNAVMGWSPTEIQVYLAHLRRQVRDNNVHAWYWQRAVYGRKP</sequence>
<keyword evidence="4" id="KW-1185">Reference proteome</keyword>
<dbReference type="SUPFAM" id="SSF53335">
    <property type="entry name" value="S-adenosyl-L-methionine-dependent methyltransferases"/>
    <property type="match status" value="1"/>
</dbReference>
<accession>A0AA38RXI4</accession>
<feature type="region of interest" description="Disordered" evidence="2">
    <location>
        <begin position="17"/>
        <end position="59"/>
    </location>
</feature>
<feature type="compositionally biased region" description="Polar residues" evidence="2">
    <location>
        <begin position="42"/>
        <end position="52"/>
    </location>
</feature>
<dbReference type="PANTHER" id="PTHR43591">
    <property type="entry name" value="METHYLTRANSFERASE"/>
    <property type="match status" value="1"/>
</dbReference>
<dbReference type="PANTHER" id="PTHR43591:SF10">
    <property type="entry name" value="ABC TRANSMEMBRANE TYPE-1 DOMAIN-CONTAINING PROTEIN-RELATED"/>
    <property type="match status" value="1"/>
</dbReference>
<evidence type="ECO:0000313" key="4">
    <source>
        <dbReference type="Proteomes" id="UP001174691"/>
    </source>
</evidence>
<dbReference type="GO" id="GO:0008168">
    <property type="term" value="F:methyltransferase activity"/>
    <property type="evidence" value="ECO:0007669"/>
    <property type="project" value="UniProtKB-KW"/>
</dbReference>
<evidence type="ECO:0000313" key="3">
    <source>
        <dbReference type="EMBL" id="KAJ9142831.1"/>
    </source>
</evidence>
<evidence type="ECO:0000256" key="1">
    <source>
        <dbReference type="ARBA" id="ARBA00038158"/>
    </source>
</evidence>
<dbReference type="CDD" id="cd02440">
    <property type="entry name" value="AdoMet_MTases"/>
    <property type="match status" value="1"/>
</dbReference>
<protein>
    <submittedName>
        <fullName evidence="3">Methyltransferase type 11</fullName>
    </submittedName>
</protein>
<dbReference type="AlphaFoldDB" id="A0AA38RXI4"/>
<dbReference type="InterPro" id="IPR029063">
    <property type="entry name" value="SAM-dependent_MTases_sf"/>
</dbReference>
<keyword evidence="3" id="KW-0808">Transferase</keyword>
<keyword evidence="3" id="KW-0489">Methyltransferase</keyword>
<name>A0AA38RXI4_9PEZI</name>
<comment type="similarity">
    <text evidence="1">Belongs to the methyltransferase superfamily. LaeA methyltransferase family.</text>
</comment>